<protein>
    <submittedName>
        <fullName evidence="5">ATPase</fullName>
    </submittedName>
</protein>
<dbReference type="Pfam" id="PF13208">
    <property type="entry name" value="TerB_N"/>
    <property type="match status" value="1"/>
</dbReference>
<feature type="domain" description="TerB N-terminal" evidence="3">
    <location>
        <begin position="98"/>
        <end position="309"/>
    </location>
</feature>
<feature type="region of interest" description="Disordered" evidence="1">
    <location>
        <begin position="26"/>
        <end position="53"/>
    </location>
</feature>
<dbReference type="Proteomes" id="UP000502005">
    <property type="component" value="Plasmid pNE1B"/>
</dbReference>
<organism evidence="5 6">
    <name type="scientific">Pantoea cypripedii</name>
    <name type="common">Pectobacterium cypripedii</name>
    <name type="synonym">Erwinia cypripedii</name>
    <dbReference type="NCBI Taxonomy" id="55209"/>
    <lineage>
        <taxon>Bacteria</taxon>
        <taxon>Pseudomonadati</taxon>
        <taxon>Pseudomonadota</taxon>
        <taxon>Gammaproteobacteria</taxon>
        <taxon>Enterobacterales</taxon>
        <taxon>Erwiniaceae</taxon>
        <taxon>Pantoea</taxon>
    </lineage>
</organism>
<reference evidence="5 6" key="1">
    <citation type="submission" date="2017-11" db="EMBL/GenBank/DDBJ databases">
        <title>Genome sequence of Pantoea cypripedii NE1.</title>
        <authorList>
            <person name="Nascimento F.X."/>
        </authorList>
    </citation>
    <scope>NUCLEOTIDE SEQUENCE [LARGE SCALE GENOMIC DNA]</scope>
    <source>
        <strain evidence="5 6">NE1</strain>
        <plasmid evidence="6">pne1b</plasmid>
    </source>
</reference>
<gene>
    <name evidence="5" type="ORF">CUN67_30400</name>
</gene>
<evidence type="ECO:0000259" key="2">
    <source>
        <dbReference type="Pfam" id="PF05099"/>
    </source>
</evidence>
<evidence type="ECO:0000259" key="3">
    <source>
        <dbReference type="Pfam" id="PF13208"/>
    </source>
</evidence>
<dbReference type="InterPro" id="IPR028932">
    <property type="entry name" value="TerB-C"/>
</dbReference>
<dbReference type="AlphaFoldDB" id="A0A6B9G9Q6"/>
<feature type="domain" description="TerB-C" evidence="4">
    <location>
        <begin position="637"/>
        <end position="769"/>
    </location>
</feature>
<feature type="domain" description="Co-chaperone DjlA N-terminal" evidence="2">
    <location>
        <begin position="518"/>
        <end position="623"/>
    </location>
</feature>
<evidence type="ECO:0000313" key="6">
    <source>
        <dbReference type="Proteomes" id="UP000502005"/>
    </source>
</evidence>
<dbReference type="Pfam" id="PF15615">
    <property type="entry name" value="TerB_C"/>
    <property type="match status" value="1"/>
</dbReference>
<dbReference type="InterPro" id="IPR029024">
    <property type="entry name" value="TerB-like"/>
</dbReference>
<dbReference type="CDD" id="cd07176">
    <property type="entry name" value="terB"/>
    <property type="match status" value="1"/>
</dbReference>
<evidence type="ECO:0000259" key="4">
    <source>
        <dbReference type="Pfam" id="PF15615"/>
    </source>
</evidence>
<dbReference type="SUPFAM" id="SSF158682">
    <property type="entry name" value="TerB-like"/>
    <property type="match status" value="1"/>
</dbReference>
<dbReference type="Gene3D" id="1.10.3680.10">
    <property type="entry name" value="TerB-like"/>
    <property type="match status" value="1"/>
</dbReference>
<evidence type="ECO:0000256" key="1">
    <source>
        <dbReference type="SAM" id="MobiDB-lite"/>
    </source>
</evidence>
<dbReference type="InterPro" id="IPR025266">
    <property type="entry name" value="TerB_N"/>
</dbReference>
<dbReference type="Pfam" id="PF05099">
    <property type="entry name" value="TerB"/>
    <property type="match status" value="1"/>
</dbReference>
<dbReference type="RefSeq" id="WP_208719427.1">
    <property type="nucleotide sequence ID" value="NZ_CP024770.1"/>
</dbReference>
<dbReference type="InterPro" id="IPR007791">
    <property type="entry name" value="DjlA_N"/>
</dbReference>
<accession>A0A6B9G9Q6</accession>
<sequence length="770" mass="85787">MGFWIPFLIFLAVCFIFKKKKVSTSTSSHVSKSGPLARQNRAGRGGSAQTHAATRVDDDDDLPIFELKNGGVASFSIDIKAPSQRHQSNTAPARWVLPGESISIAGIEIVRGNVYFGGRLKPGGFDDNGFYDDGSESSLLNDHLSIVPSAYQFTDETLGYWPSFARLSAQGRGAYLSWLASERNDVTCPIGYVFIYFYGIERRVLVDAQGEMVADTEFKALFDEVNRLRSIFYDNRSFRHYSSQLLEAMTLMRGELNLLQENEEVSATGDSPLFRFHLAKTVAQGHPLPAALALSWVRNYPEYSMRTPARRCADEFASLFSKRYADKFGEGLTVKPNKTRLKLEIRPANATLFGTHVATPDLPDPFVLKGPIQKLAALADTCTDELDAYSRYLGRKNASRSDVAAIMLLPAEIINESTEQVFTRFRNWANHQIQTCQGLVSVSEFWTYMGMPIPAKINKKEAELMQDFARRTGYGMVPDLRYHHVKPEADGKVVLFAEGYGNAFNPGPEYISVSLALRLGAMVANTDNNIDISERDTLEKVIDTNPALTETEMRSLHAYLTWRLSTPSSMMGMKARIEQLGDTDKAAISQVIINVACADGKIAPAEIKQLEKIYSSLGLDSTTVASDIHKRTTSDSIQKTQPSKTVKESPVFTLDAGILARHESDTRDVRQLLSTIFIDDEPEEIPAASQIQSNSKTALDTAHFQLYQRLLEKDQWARDDVGELCKQLNLMLSGAIEVINDWSFEMVDAPVIEDSDDIWVDHEIAKEIEG</sequence>
<dbReference type="EMBL" id="CP024770">
    <property type="protein sequence ID" value="QGY33222.1"/>
    <property type="molecule type" value="Genomic_DNA"/>
</dbReference>
<name>A0A6B9G9Q6_PANCY</name>
<geneLocation type="plasmid" evidence="6">
    <name>pne1b</name>
</geneLocation>
<proteinExistence type="predicted"/>
<evidence type="ECO:0000313" key="5">
    <source>
        <dbReference type="EMBL" id="QGY33222.1"/>
    </source>
</evidence>
<keyword evidence="5" id="KW-0614">Plasmid</keyword>